<dbReference type="EMBL" id="FNEK01000002">
    <property type="protein sequence ID" value="SDI34781.1"/>
    <property type="molecule type" value="Genomic_DNA"/>
</dbReference>
<dbReference type="Proteomes" id="UP000199382">
    <property type="component" value="Unassembled WGS sequence"/>
</dbReference>
<organism evidence="1 2">
    <name type="scientific">Aliiruegeria lutimaris</name>
    <dbReference type="NCBI Taxonomy" id="571298"/>
    <lineage>
        <taxon>Bacteria</taxon>
        <taxon>Pseudomonadati</taxon>
        <taxon>Pseudomonadota</taxon>
        <taxon>Alphaproteobacteria</taxon>
        <taxon>Rhodobacterales</taxon>
        <taxon>Roseobacteraceae</taxon>
        <taxon>Aliiruegeria</taxon>
    </lineage>
</organism>
<dbReference type="STRING" id="571298.SAMN04488026_100265"/>
<evidence type="ECO:0000313" key="1">
    <source>
        <dbReference type="EMBL" id="SDI34781.1"/>
    </source>
</evidence>
<accession>A0A1G8JUI0</accession>
<dbReference type="Gene3D" id="3.90.190.10">
    <property type="entry name" value="Protein tyrosine phosphatase superfamily"/>
    <property type="match status" value="1"/>
</dbReference>
<dbReference type="GO" id="GO:0004721">
    <property type="term" value="F:phosphoprotein phosphatase activity"/>
    <property type="evidence" value="ECO:0007669"/>
    <property type="project" value="InterPro"/>
</dbReference>
<evidence type="ECO:0000313" key="2">
    <source>
        <dbReference type="Proteomes" id="UP000199382"/>
    </source>
</evidence>
<dbReference type="Pfam" id="PF13350">
    <property type="entry name" value="Y_phosphatase3"/>
    <property type="match status" value="1"/>
</dbReference>
<proteinExistence type="predicted"/>
<dbReference type="SUPFAM" id="SSF52799">
    <property type="entry name" value="(Phosphotyrosine protein) phosphatases II"/>
    <property type="match status" value="1"/>
</dbReference>
<sequence length="246" mass="28624">MFKRISDWFETTERRLRRSFGDDISTPELRRQAKWHFNLFDHAFLRVPWTNFDKVADDVYRSNHPGPRRLLRYKEMGIRAILNLRGADGYSPWLFEQEACEELGLELRVAKIYARKAAKRHEIVRLIDTMRAMPKPFVMHCKSGADRAGFAAVLYKAIIEGVPLEEARKHLAVKYIHFDWTDTGIVDHIIDMYELRNAASPIDMETWFRTEYDHRVAGKSFRAKQAGKDWKASMALPAPAKPATAD</sequence>
<dbReference type="InterPro" id="IPR026893">
    <property type="entry name" value="Tyr/Ser_Pase_IphP-type"/>
</dbReference>
<dbReference type="InterPro" id="IPR029021">
    <property type="entry name" value="Prot-tyrosine_phosphatase-like"/>
</dbReference>
<dbReference type="RefSeq" id="WP_139188283.1">
    <property type="nucleotide sequence ID" value="NZ_FNEK01000002.1"/>
</dbReference>
<dbReference type="AlphaFoldDB" id="A0A1G8JUI0"/>
<gene>
    <name evidence="1" type="ORF">SAMN04488026_100265</name>
</gene>
<keyword evidence="2" id="KW-1185">Reference proteome</keyword>
<dbReference type="OrthoDB" id="9814896at2"/>
<protein>
    <submittedName>
        <fullName evidence="1">Tyrosine phosphatase family protein</fullName>
    </submittedName>
</protein>
<name>A0A1G8JUI0_9RHOB</name>
<reference evidence="1 2" key="1">
    <citation type="submission" date="2016-10" db="EMBL/GenBank/DDBJ databases">
        <authorList>
            <person name="de Groot N.N."/>
        </authorList>
    </citation>
    <scope>NUCLEOTIDE SEQUENCE [LARGE SCALE GENOMIC DNA]</scope>
    <source>
        <strain evidence="1 2">DSM 25294</strain>
    </source>
</reference>